<evidence type="ECO:0000313" key="2">
    <source>
        <dbReference type="EMBL" id="KAF4090576.1"/>
    </source>
</evidence>
<accession>A0A7J6B6M5</accession>
<sequence>MKICGSIPTSGYKGACTLEPAYQCEMVTRGRFWGEHAFSTGAKRELHSLHSSFISTRLSTVTTRASDVSGNLSQSSTGKSYISSVSDSESEGNDSMDGATNQIPRIVITSESGLILSGT</sequence>
<evidence type="ECO:0000313" key="3">
    <source>
        <dbReference type="Proteomes" id="UP000593565"/>
    </source>
</evidence>
<gene>
    <name evidence="2" type="ORF">AMELA_G00053400</name>
</gene>
<protein>
    <submittedName>
        <fullName evidence="2">Uncharacterized protein</fullName>
    </submittedName>
</protein>
<feature type="compositionally biased region" description="Polar residues" evidence="1">
    <location>
        <begin position="65"/>
        <end position="79"/>
    </location>
</feature>
<name>A0A7J6B6M5_AMEME</name>
<reference evidence="2 3" key="1">
    <citation type="submission" date="2020-02" db="EMBL/GenBank/DDBJ databases">
        <title>A chromosome-scale genome assembly of the black bullhead catfish (Ameiurus melas).</title>
        <authorList>
            <person name="Wen M."/>
            <person name="Zham M."/>
            <person name="Cabau C."/>
            <person name="Klopp C."/>
            <person name="Donnadieu C."/>
            <person name="Roques C."/>
            <person name="Bouchez O."/>
            <person name="Lampietro C."/>
            <person name="Jouanno E."/>
            <person name="Herpin A."/>
            <person name="Louis A."/>
            <person name="Berthelot C."/>
            <person name="Parey E."/>
            <person name="Roest-Crollius H."/>
            <person name="Braasch I."/>
            <person name="Postlethwait J."/>
            <person name="Robinson-Rechavi M."/>
            <person name="Echchiki A."/>
            <person name="Begum T."/>
            <person name="Montfort J."/>
            <person name="Schartl M."/>
            <person name="Bobe J."/>
            <person name="Guiguen Y."/>
        </authorList>
    </citation>
    <scope>NUCLEOTIDE SEQUENCE [LARGE SCALE GENOMIC DNA]</scope>
    <source>
        <strain evidence="2">M_S1</strain>
        <tissue evidence="2">Blood</tissue>
    </source>
</reference>
<dbReference type="Proteomes" id="UP000593565">
    <property type="component" value="Unassembled WGS sequence"/>
</dbReference>
<feature type="region of interest" description="Disordered" evidence="1">
    <location>
        <begin position="65"/>
        <end position="103"/>
    </location>
</feature>
<dbReference type="AlphaFoldDB" id="A0A7J6B6M5"/>
<evidence type="ECO:0000256" key="1">
    <source>
        <dbReference type="SAM" id="MobiDB-lite"/>
    </source>
</evidence>
<dbReference type="EMBL" id="JAAGNN010000004">
    <property type="protein sequence ID" value="KAF4090576.1"/>
    <property type="molecule type" value="Genomic_DNA"/>
</dbReference>
<organism evidence="2 3">
    <name type="scientific">Ameiurus melas</name>
    <name type="common">Black bullhead</name>
    <name type="synonym">Silurus melas</name>
    <dbReference type="NCBI Taxonomy" id="219545"/>
    <lineage>
        <taxon>Eukaryota</taxon>
        <taxon>Metazoa</taxon>
        <taxon>Chordata</taxon>
        <taxon>Craniata</taxon>
        <taxon>Vertebrata</taxon>
        <taxon>Euteleostomi</taxon>
        <taxon>Actinopterygii</taxon>
        <taxon>Neopterygii</taxon>
        <taxon>Teleostei</taxon>
        <taxon>Ostariophysi</taxon>
        <taxon>Siluriformes</taxon>
        <taxon>Ictaluridae</taxon>
        <taxon>Ameiurus</taxon>
    </lineage>
</organism>
<proteinExistence type="predicted"/>
<keyword evidence="3" id="KW-1185">Reference proteome</keyword>
<comment type="caution">
    <text evidence="2">The sequence shown here is derived from an EMBL/GenBank/DDBJ whole genome shotgun (WGS) entry which is preliminary data.</text>
</comment>